<feature type="chain" id="PRO_5019351159" description="Ubiquitin 3 binding protein But2 C-terminal domain-containing protein" evidence="1">
    <location>
        <begin position="23"/>
        <end position="192"/>
    </location>
</feature>
<evidence type="ECO:0000313" key="2">
    <source>
        <dbReference type="EMBL" id="PPQ97693.1"/>
    </source>
</evidence>
<dbReference type="EMBL" id="NHYE01001208">
    <property type="protein sequence ID" value="PPQ97693.1"/>
    <property type="molecule type" value="Genomic_DNA"/>
</dbReference>
<proteinExistence type="predicted"/>
<gene>
    <name evidence="2" type="ORF">CVT26_001876</name>
</gene>
<keyword evidence="1" id="KW-0732">Signal</keyword>
<name>A0A409Y3X4_9AGAR</name>
<keyword evidence="3" id="KW-1185">Reference proteome</keyword>
<evidence type="ECO:0000313" key="3">
    <source>
        <dbReference type="Proteomes" id="UP000284706"/>
    </source>
</evidence>
<dbReference type="Proteomes" id="UP000284706">
    <property type="component" value="Unassembled WGS sequence"/>
</dbReference>
<organism evidence="2 3">
    <name type="scientific">Gymnopilus dilepis</name>
    <dbReference type="NCBI Taxonomy" id="231916"/>
    <lineage>
        <taxon>Eukaryota</taxon>
        <taxon>Fungi</taxon>
        <taxon>Dikarya</taxon>
        <taxon>Basidiomycota</taxon>
        <taxon>Agaricomycotina</taxon>
        <taxon>Agaricomycetes</taxon>
        <taxon>Agaricomycetidae</taxon>
        <taxon>Agaricales</taxon>
        <taxon>Agaricineae</taxon>
        <taxon>Hymenogastraceae</taxon>
        <taxon>Gymnopilus</taxon>
    </lineage>
</organism>
<sequence>MKLIDFALGLSVVASLATHVSSVTPPGASTPLFYLVATSSSSTTNLAVRPVAASDVNSFSDSAKPLRLDGTLTGSSPVVEFYLNSQGQLALIDPTTSTNYNALIDSAFNGDCSADGAIVFLQGSSSNKCAKRQGFQIQSDTENSQLGAQLVFNFVGGFYACGSNQAIWYKVNAADAPSDCSPVSLYTVPVVA</sequence>
<dbReference type="InParanoid" id="A0A409Y3X4"/>
<evidence type="ECO:0008006" key="4">
    <source>
        <dbReference type="Google" id="ProtNLM"/>
    </source>
</evidence>
<dbReference type="OrthoDB" id="2818001at2759"/>
<evidence type="ECO:0000256" key="1">
    <source>
        <dbReference type="SAM" id="SignalP"/>
    </source>
</evidence>
<accession>A0A409Y3X4</accession>
<dbReference type="AlphaFoldDB" id="A0A409Y3X4"/>
<reference evidence="2 3" key="1">
    <citation type="journal article" date="2018" name="Evol. Lett.">
        <title>Horizontal gene cluster transfer increased hallucinogenic mushroom diversity.</title>
        <authorList>
            <person name="Reynolds H.T."/>
            <person name="Vijayakumar V."/>
            <person name="Gluck-Thaler E."/>
            <person name="Korotkin H.B."/>
            <person name="Matheny P.B."/>
            <person name="Slot J.C."/>
        </authorList>
    </citation>
    <scope>NUCLEOTIDE SEQUENCE [LARGE SCALE GENOMIC DNA]</scope>
    <source>
        <strain evidence="2 3">SRW20</strain>
    </source>
</reference>
<protein>
    <recommendedName>
        <fullName evidence="4">Ubiquitin 3 binding protein But2 C-terminal domain-containing protein</fullName>
    </recommendedName>
</protein>
<feature type="signal peptide" evidence="1">
    <location>
        <begin position="1"/>
        <end position="22"/>
    </location>
</feature>
<comment type="caution">
    <text evidence="2">The sequence shown here is derived from an EMBL/GenBank/DDBJ whole genome shotgun (WGS) entry which is preliminary data.</text>
</comment>